<protein>
    <submittedName>
        <fullName evidence="2">Uncharacterized protein</fullName>
    </submittedName>
</protein>
<feature type="region of interest" description="Disordered" evidence="1">
    <location>
        <begin position="40"/>
        <end position="60"/>
    </location>
</feature>
<dbReference type="AlphaFoldDB" id="A0A2I0GJX1"/>
<proteinExistence type="predicted"/>
<feature type="non-terminal residue" evidence="2">
    <location>
        <position position="1"/>
    </location>
</feature>
<accession>A0A2I0GJX1</accession>
<evidence type="ECO:0000313" key="3">
    <source>
        <dbReference type="Proteomes" id="UP000233551"/>
    </source>
</evidence>
<organism evidence="2 3">
    <name type="scientific">Punica granatum</name>
    <name type="common">Pomegranate</name>
    <dbReference type="NCBI Taxonomy" id="22663"/>
    <lineage>
        <taxon>Eukaryota</taxon>
        <taxon>Viridiplantae</taxon>
        <taxon>Streptophyta</taxon>
        <taxon>Embryophyta</taxon>
        <taxon>Tracheophyta</taxon>
        <taxon>Spermatophyta</taxon>
        <taxon>Magnoliopsida</taxon>
        <taxon>eudicotyledons</taxon>
        <taxon>Gunneridae</taxon>
        <taxon>Pentapetalae</taxon>
        <taxon>rosids</taxon>
        <taxon>malvids</taxon>
        <taxon>Myrtales</taxon>
        <taxon>Lythraceae</taxon>
        <taxon>Punica</taxon>
    </lineage>
</organism>
<evidence type="ECO:0000256" key="1">
    <source>
        <dbReference type="SAM" id="MobiDB-lite"/>
    </source>
</evidence>
<keyword evidence="3" id="KW-1185">Reference proteome</keyword>
<sequence>VHAQLHVPVAQLRILVLRCNTGRSVVHARRLVARASALQMTRTSARSGSTPSGSARLDARPHGRPCTPVLLDVHCMHGCACPCTSTSSSTSRRPVPAYSSALVCSYAPAYSSVSARALACLPALLLRCARLRTPMTVPQLTLLVHPNILLRIQSSHSTL</sequence>
<feature type="compositionally biased region" description="Polar residues" evidence="1">
    <location>
        <begin position="40"/>
        <end position="53"/>
    </location>
</feature>
<reference evidence="2 3" key="1">
    <citation type="submission" date="2017-11" db="EMBL/GenBank/DDBJ databases">
        <title>De-novo sequencing of pomegranate (Punica granatum L.) genome.</title>
        <authorList>
            <person name="Akparov Z."/>
            <person name="Amiraslanov A."/>
            <person name="Hajiyeva S."/>
            <person name="Abbasov M."/>
            <person name="Kaur K."/>
            <person name="Hamwieh A."/>
            <person name="Solovyev V."/>
            <person name="Salamov A."/>
            <person name="Braich B."/>
            <person name="Kosarev P."/>
            <person name="Mahmoud A."/>
            <person name="Hajiyev E."/>
            <person name="Babayeva S."/>
            <person name="Izzatullayeva V."/>
            <person name="Mammadov A."/>
            <person name="Mammadov A."/>
            <person name="Sharifova S."/>
            <person name="Ojaghi J."/>
            <person name="Eynullazada K."/>
            <person name="Bayramov B."/>
            <person name="Abdulazimova A."/>
            <person name="Shahmuradov I."/>
        </authorList>
    </citation>
    <scope>NUCLEOTIDE SEQUENCE [LARGE SCALE GENOMIC DNA]</scope>
    <source>
        <strain evidence="3">cv. AG2017</strain>
        <tissue evidence="2">Leaf</tissue>
    </source>
</reference>
<dbReference type="Proteomes" id="UP000233551">
    <property type="component" value="Unassembled WGS sequence"/>
</dbReference>
<name>A0A2I0GJX1_PUNGR</name>
<gene>
    <name evidence="2" type="ORF">CRG98_050290</name>
</gene>
<evidence type="ECO:0000313" key="2">
    <source>
        <dbReference type="EMBL" id="PKH59302.1"/>
    </source>
</evidence>
<dbReference type="EMBL" id="PGOL01045096">
    <property type="protein sequence ID" value="PKH59302.1"/>
    <property type="molecule type" value="Genomic_DNA"/>
</dbReference>
<comment type="caution">
    <text evidence="2">The sequence shown here is derived from an EMBL/GenBank/DDBJ whole genome shotgun (WGS) entry which is preliminary data.</text>
</comment>